<reference evidence="3 4" key="1">
    <citation type="journal article" date="2016" name="Nat. Commun.">
        <title>Thousands of microbial genomes shed light on interconnected biogeochemical processes in an aquifer system.</title>
        <authorList>
            <person name="Anantharaman K."/>
            <person name="Brown C.T."/>
            <person name="Hug L.A."/>
            <person name="Sharon I."/>
            <person name="Castelle C.J."/>
            <person name="Probst A.J."/>
            <person name="Thomas B.C."/>
            <person name="Singh A."/>
            <person name="Wilkins M.J."/>
            <person name="Karaoz U."/>
            <person name="Brodie E.L."/>
            <person name="Williams K.H."/>
            <person name="Hubbard S.S."/>
            <person name="Banfield J.F."/>
        </authorList>
    </citation>
    <scope>NUCLEOTIDE SEQUENCE [LARGE SCALE GENOMIC DNA]</scope>
</reference>
<dbReference type="InterPro" id="IPR011044">
    <property type="entry name" value="Quino_amine_DH_bsu"/>
</dbReference>
<evidence type="ECO:0000313" key="4">
    <source>
        <dbReference type="Proteomes" id="UP000177785"/>
    </source>
</evidence>
<keyword evidence="2" id="KW-0732">Signal</keyword>
<dbReference type="Gene3D" id="2.130.10.10">
    <property type="entry name" value="YVTN repeat-like/Quinoprotein amine dehydrogenase"/>
    <property type="match status" value="2"/>
</dbReference>
<protein>
    <recommendedName>
        <fullName evidence="5">SMP-30/Gluconolactonase/LRE-like region domain-containing protein</fullName>
    </recommendedName>
</protein>
<evidence type="ECO:0000313" key="3">
    <source>
        <dbReference type="EMBL" id="OGZ44892.1"/>
    </source>
</evidence>
<proteinExistence type="predicted"/>
<organism evidence="3 4">
    <name type="scientific">Candidatus Ryanbacteria bacterium RIFCSPHIGHO2_01_FULL_48_27</name>
    <dbReference type="NCBI Taxonomy" id="1802115"/>
    <lineage>
        <taxon>Bacteria</taxon>
        <taxon>Candidatus Ryaniibacteriota</taxon>
    </lineage>
</organism>
<dbReference type="PANTHER" id="PTHR47197:SF3">
    <property type="entry name" value="DIHYDRO-HEME D1 DEHYDROGENASE"/>
    <property type="match status" value="1"/>
</dbReference>
<keyword evidence="1" id="KW-1133">Transmembrane helix</keyword>
<gene>
    <name evidence="3" type="ORF">A2756_03405</name>
</gene>
<keyword evidence="1" id="KW-0472">Membrane</keyword>
<evidence type="ECO:0008006" key="5">
    <source>
        <dbReference type="Google" id="ProtNLM"/>
    </source>
</evidence>
<dbReference type="Proteomes" id="UP000177785">
    <property type="component" value="Unassembled WGS sequence"/>
</dbReference>
<dbReference type="AlphaFoldDB" id="A0A1G2G488"/>
<dbReference type="InterPro" id="IPR051200">
    <property type="entry name" value="Host-pathogen_enzymatic-act"/>
</dbReference>
<dbReference type="SUPFAM" id="SSF50969">
    <property type="entry name" value="YVTN repeat-like/Quinoprotein amine dehydrogenase"/>
    <property type="match status" value="1"/>
</dbReference>
<comment type="caution">
    <text evidence="3">The sequence shown here is derived from an EMBL/GenBank/DDBJ whole genome shotgun (WGS) entry which is preliminary data.</text>
</comment>
<dbReference type="SUPFAM" id="SSF101898">
    <property type="entry name" value="NHL repeat"/>
    <property type="match status" value="1"/>
</dbReference>
<feature type="signal peptide" evidence="2">
    <location>
        <begin position="1"/>
        <end position="25"/>
    </location>
</feature>
<feature type="chain" id="PRO_5009582957" description="SMP-30/Gluconolactonase/LRE-like region domain-containing protein" evidence="2">
    <location>
        <begin position="26"/>
        <end position="821"/>
    </location>
</feature>
<dbReference type="PANTHER" id="PTHR47197">
    <property type="entry name" value="PROTEIN NIRF"/>
    <property type="match status" value="1"/>
</dbReference>
<name>A0A1G2G488_9BACT</name>
<feature type="transmembrane region" description="Helical" evidence="1">
    <location>
        <begin position="789"/>
        <end position="806"/>
    </location>
</feature>
<sequence>MRVRLLTFGFAFALLFAVPSFVSSAGDFPGLRYPRTVGFDEKNNLLYVAESFQKDGNIYVFDAASAGSGSAKSDFPLVATIKTDRMTPFTIAVDDSTGYTYVSYILEREVWIFDGKAIRGGSVKPLERVTFSKEERNAISYITVIPASDGKRVFFVVHGTGQHIIVAQSSGRPLRTISLDRNPLSVAYLADRDALAVSYGVGFDAITLIPIQDGERKEILTPYPVGKIVYNKDQHRLFGADALGSHLMMIRPDIEQVTEYNLPFQTHFLDLDGTGNMYFANYFVSALGIVDAKGKITQSPLAIHPITMSVVGGHVALLGHNGFLEVVDAKHLGVPHVVADTGPRGATFGAQQLFYALAGDASGGRVFVANEDMDAVTAVSLADGVTRAIHPADSAAGTVLRHPSGSTFLDGKLFVSNFAGFVSVFDQKTEVHLATIPLEGSIDAIMAFNARVYAVSSSAGKMFEIDPATYTVSTEIPLAEFFQDTRRAGSIAFTQVLGDPHLVAVTDEISGRWVFVDPVAKKSVRWGVTPLPGLVRPPLVAQNAVWEFSSVEGSIRRTTWDADNTTHITNIPLPKNHYPLFASAKTETGELMVFVRDLEGIGKVLIIAPDGEVWENFPVGKNSDLRLNRIAGGFNRIETAAAVYNPFSDAIWSVSLERINIFDKKGALKNTVLFSDYLTNMLADKETLFVFGINKINAVSLKEGKLVKTWNLIDTVARNGVFNLQMVKRSNAQEGEGISLAPTYDVMSYYTYADDAWHTVTNADDVGAPKFVAARQVVSPDAFKIDKKTLGFMLLIGALVLVIFKISRSRKEQNLSITNGL</sequence>
<dbReference type="STRING" id="1802115.A2756_03405"/>
<evidence type="ECO:0000256" key="1">
    <source>
        <dbReference type="SAM" id="Phobius"/>
    </source>
</evidence>
<dbReference type="SUPFAM" id="SSF50998">
    <property type="entry name" value="Quinoprotein alcohol dehydrogenase-like"/>
    <property type="match status" value="1"/>
</dbReference>
<keyword evidence="1" id="KW-0812">Transmembrane</keyword>
<dbReference type="EMBL" id="MHNL01000011">
    <property type="protein sequence ID" value="OGZ44892.1"/>
    <property type="molecule type" value="Genomic_DNA"/>
</dbReference>
<evidence type="ECO:0000256" key="2">
    <source>
        <dbReference type="SAM" id="SignalP"/>
    </source>
</evidence>
<dbReference type="InterPro" id="IPR015943">
    <property type="entry name" value="WD40/YVTN_repeat-like_dom_sf"/>
</dbReference>
<dbReference type="InterPro" id="IPR011047">
    <property type="entry name" value="Quinoprotein_ADH-like_sf"/>
</dbReference>
<accession>A0A1G2G488</accession>